<dbReference type="EMBL" id="JAUUUU010000003">
    <property type="protein sequence ID" value="MDP1520885.1"/>
    <property type="molecule type" value="Genomic_DNA"/>
</dbReference>
<evidence type="ECO:0000259" key="2">
    <source>
        <dbReference type="Pfam" id="PF13511"/>
    </source>
</evidence>
<sequence>MIIRPWIGIFLAMVFLGFSPAQGEIYSWKDASGRTHFSDQKPEDVSAQSLELKINTINAPSVSDSDFLDARERGKVVMYSAVWCGVCKKARRYFQQEGIAFNEYDIETSRKGRRDYEALNGRGVPIILVGSKRMDGFSTKRFMSLYEGNKSR</sequence>
<evidence type="ECO:0000259" key="1">
    <source>
        <dbReference type="Pfam" id="PF00462"/>
    </source>
</evidence>
<dbReference type="PANTHER" id="PTHR34386:SF1">
    <property type="entry name" value="GLUTAREDOXIN-LIKE PROTEIN NRDH"/>
    <property type="match status" value="1"/>
</dbReference>
<organism evidence="3 4">
    <name type="scientific">Porticoccus litoralis</name>
    <dbReference type="NCBI Taxonomy" id="434086"/>
    <lineage>
        <taxon>Bacteria</taxon>
        <taxon>Pseudomonadati</taxon>
        <taxon>Pseudomonadota</taxon>
        <taxon>Gammaproteobacteria</taxon>
        <taxon>Cellvibrionales</taxon>
        <taxon>Porticoccaceae</taxon>
        <taxon>Porticoccus</taxon>
    </lineage>
</organism>
<feature type="domain" description="DUF4124" evidence="2">
    <location>
        <begin position="13"/>
        <end position="52"/>
    </location>
</feature>
<accession>A0AAW8B4J5</accession>
<reference evidence="3" key="1">
    <citation type="journal article" date="2010" name="Int. J. Syst. Evol. Microbiol.">
        <title>Porticoccus litoralis gen. nov., sp. nov., a gammaproteobacterium isolated from the Yellow Sea.</title>
        <authorList>
            <person name="Oh H.M."/>
            <person name="Kim H."/>
            <person name="Kim K.M."/>
            <person name="Min G.S."/>
            <person name="Cho J.C."/>
        </authorList>
    </citation>
    <scope>NUCLEOTIDE SEQUENCE</scope>
    <source>
        <strain evidence="3">DSM 25064</strain>
    </source>
</reference>
<dbReference type="CDD" id="cd02976">
    <property type="entry name" value="NrdH"/>
    <property type="match status" value="1"/>
</dbReference>
<dbReference type="Pfam" id="PF00462">
    <property type="entry name" value="Glutaredoxin"/>
    <property type="match status" value="1"/>
</dbReference>
<dbReference type="InterPro" id="IPR036249">
    <property type="entry name" value="Thioredoxin-like_sf"/>
</dbReference>
<evidence type="ECO:0000313" key="3">
    <source>
        <dbReference type="EMBL" id="MDP1520885.1"/>
    </source>
</evidence>
<dbReference type="RefSeq" id="WP_305170475.1">
    <property type="nucleotide sequence ID" value="NZ_JAUUUU010000003.1"/>
</dbReference>
<protein>
    <submittedName>
        <fullName evidence="3">Glutaredoxin family protein</fullName>
    </submittedName>
</protein>
<dbReference type="GO" id="GO:0009055">
    <property type="term" value="F:electron transfer activity"/>
    <property type="evidence" value="ECO:0007669"/>
    <property type="project" value="TreeGrafter"/>
</dbReference>
<name>A0AAW8B4J5_9GAMM</name>
<dbReference type="PANTHER" id="PTHR34386">
    <property type="entry name" value="GLUTAREDOXIN"/>
    <property type="match status" value="1"/>
</dbReference>
<dbReference type="InterPro" id="IPR051548">
    <property type="entry name" value="Grx-like_ET"/>
</dbReference>
<gene>
    <name evidence="3" type="ORF">Q8A57_07895</name>
</gene>
<dbReference type="Pfam" id="PF13511">
    <property type="entry name" value="DUF4124"/>
    <property type="match status" value="1"/>
</dbReference>
<dbReference type="Gene3D" id="3.40.30.10">
    <property type="entry name" value="Glutaredoxin"/>
    <property type="match status" value="1"/>
</dbReference>
<dbReference type="AlphaFoldDB" id="A0AAW8B4J5"/>
<dbReference type="InterPro" id="IPR025392">
    <property type="entry name" value="DUF4124"/>
</dbReference>
<dbReference type="InterPro" id="IPR002109">
    <property type="entry name" value="Glutaredoxin"/>
</dbReference>
<dbReference type="PROSITE" id="PS51354">
    <property type="entry name" value="GLUTAREDOXIN_2"/>
    <property type="match status" value="1"/>
</dbReference>
<dbReference type="Proteomes" id="UP001178354">
    <property type="component" value="Unassembled WGS sequence"/>
</dbReference>
<reference evidence="3" key="2">
    <citation type="submission" date="2023-08" db="EMBL/GenBank/DDBJ databases">
        <authorList>
            <person name="Luo J."/>
        </authorList>
    </citation>
    <scope>NUCLEOTIDE SEQUENCE</scope>
    <source>
        <strain evidence="3">DSM 25064</strain>
    </source>
</reference>
<dbReference type="SUPFAM" id="SSF52833">
    <property type="entry name" value="Thioredoxin-like"/>
    <property type="match status" value="2"/>
</dbReference>
<proteinExistence type="predicted"/>
<dbReference type="GO" id="GO:0045454">
    <property type="term" value="P:cell redox homeostasis"/>
    <property type="evidence" value="ECO:0007669"/>
    <property type="project" value="TreeGrafter"/>
</dbReference>
<feature type="domain" description="Glutaredoxin" evidence="1">
    <location>
        <begin position="76"/>
        <end position="132"/>
    </location>
</feature>
<comment type="caution">
    <text evidence="3">The sequence shown here is derived from an EMBL/GenBank/DDBJ whole genome shotgun (WGS) entry which is preliminary data.</text>
</comment>
<evidence type="ECO:0000313" key="4">
    <source>
        <dbReference type="Proteomes" id="UP001178354"/>
    </source>
</evidence>
<keyword evidence="4" id="KW-1185">Reference proteome</keyword>